<dbReference type="Pfam" id="PF00732">
    <property type="entry name" value="GMC_oxred_N"/>
    <property type="match status" value="1"/>
</dbReference>
<feature type="region of interest" description="Disordered" evidence="3">
    <location>
        <begin position="410"/>
        <end position="430"/>
    </location>
</feature>
<dbReference type="GO" id="GO:0044550">
    <property type="term" value="P:secondary metabolite biosynthetic process"/>
    <property type="evidence" value="ECO:0007669"/>
    <property type="project" value="TreeGrafter"/>
</dbReference>
<dbReference type="InterPro" id="IPR007867">
    <property type="entry name" value="GMC_OxRtase_C"/>
</dbReference>
<dbReference type="PANTHER" id="PTHR11552">
    <property type="entry name" value="GLUCOSE-METHANOL-CHOLINE GMC OXIDOREDUCTASE"/>
    <property type="match status" value="1"/>
</dbReference>
<comment type="similarity">
    <text evidence="1 2">Belongs to the GMC oxidoreductase family.</text>
</comment>
<dbReference type="GO" id="GO:0016614">
    <property type="term" value="F:oxidoreductase activity, acting on CH-OH group of donors"/>
    <property type="evidence" value="ECO:0007669"/>
    <property type="project" value="InterPro"/>
</dbReference>
<keyword evidence="4" id="KW-0732">Signal</keyword>
<organism evidence="7">
    <name type="scientific">Gibberella zeae</name>
    <name type="common">Wheat head blight fungus</name>
    <name type="synonym">Fusarium graminearum</name>
    <dbReference type="NCBI Taxonomy" id="5518"/>
    <lineage>
        <taxon>Eukaryota</taxon>
        <taxon>Fungi</taxon>
        <taxon>Dikarya</taxon>
        <taxon>Ascomycota</taxon>
        <taxon>Pezizomycotina</taxon>
        <taxon>Sordariomycetes</taxon>
        <taxon>Hypocreomycetidae</taxon>
        <taxon>Hypocreales</taxon>
        <taxon>Nectriaceae</taxon>
        <taxon>Fusarium</taxon>
    </lineage>
</organism>
<dbReference type="InterPro" id="IPR036396">
    <property type="entry name" value="Cyt_P450_sf"/>
</dbReference>
<dbReference type="InterPro" id="IPR036188">
    <property type="entry name" value="FAD/NAD-bd_sf"/>
</dbReference>
<evidence type="ECO:0000256" key="2">
    <source>
        <dbReference type="RuleBase" id="RU003968"/>
    </source>
</evidence>
<sequence>MPTLQAITLAVLSGLQVAAASGYPRAEEPKLRAEYDFVIVGAGASGLTVANRLTEDPAVTVLVIEAGDFDKNEDFVTIPGLAGGAVGTSYDWNLTYPATEALNGRNVSIPLGKVVGGSTKLNRMVYDRGSKSDYDRWAELGNSDWQWKSLLPYFKKNEKFTPPTAEIKSKYGVTVDPSAHGSSGFIQTTYSPFFWPTTKNFVQAVGELDINVAFDQANGNAIGGYFCPHNINPKTVARSSAQDYYSAVSSRKNLQLLSGHQVTRVLTKKSGKSVMTTGVEFAKSKGSKKATVKAKKEVILAAGSIHTPQILQVSGIGDPALLKSINVPVVVDLPAVGQNFHDHVLLAVISTINAPLQSGNLTSNATFAAEARAQYDSQKKGPYTSPTGDFLLFMPLSNYTSSASDIHKKASSQDGTKFLPSGTPSEVSKGYKKQQKVLNEKLLDTNSAILEVIWSDGAAILGLQHPYSRGSVKAKSSDIFDSPQANPEFLKNPLDVALLVEGVKFARKLSGAPSIKSLSPLEIIPGADVTSDSDIENFVRSNAATLFHPAGSCKIGSRSEGGVVDQKLRVYGISGLRIVDASVMPLLPATHTMSTVYAVAEKLPPELVAAILAELPDLQGLYNVVRASPGVSRFLNSPLGAGILDGLLDSWSSAIPQEFLTTDCGSHNRCIETGNLGVTPWVPYILRLIALFRHCNVKNQPADDLASFVIEFVMPSKNVEGVPELRPMPPHCVPNIRLQDVLGGTQAFSTRELLFLVRKLLVLAGECFDFFLERIKSTRPQHLAKKPSSLDQPLMWGHRPDGQPWGKAYEINTGHEASWYETQRLILGFCCLQLRYEISSAVFEGRLDWPADDVKRIRSMGQADSCVPIFAKSNIHMALEPMWAAAIYVASLKGASIDSSCVGDTNIESNRRSVFYDTGFRSLEEGHLRLPRPKHEDPSSEWPKTAVRHPDVFYHGESLYTDYSVVISGSKGSRWAADILCPLRGCQMTEGLLFRPLRRLGFGVWDDERMAQMEMIDDPNAEWHIPRRFSHWGKDQAFTWASLLSDEEKQELRVYQEILYVTVLVGLLLLYRLANSTDKPKIKGIPEIPGVPLFGNLFQLGTDHARVARKWVAKYGPVFQTRLGNKRVVYVNSYDAVKHFWITHQSALISRPMFHTFHSVVSTSQGFTIGTSPWDESCKARRKAAATALNRPATQSYMPILDLESFVSIKELFDDCEKGTKDLDPSPYFARFALNTSLTLNYGYRINGDVNSELLHEITHVEREISNFRSTSNNWQDYVPLLRLWGAQNSSAGEFRARRDKYLTDMLNHLKSRIAEGTDKPCITGNILKDPEAKLNEGKKTLFFLFRFKY</sequence>
<evidence type="ECO:0000256" key="4">
    <source>
        <dbReference type="SAM" id="SignalP"/>
    </source>
</evidence>
<proteinExistence type="inferred from homology"/>
<feature type="domain" description="Glucose-methanol-choline oxidoreductase N-terminal" evidence="5">
    <location>
        <begin position="112"/>
        <end position="135"/>
    </location>
</feature>
<reference evidence="7" key="1">
    <citation type="submission" date="2019-04" db="EMBL/GenBank/DDBJ databases">
        <authorList>
            <person name="Melise S."/>
            <person name="Noan J."/>
            <person name="Okalmin O."/>
        </authorList>
    </citation>
    <scope>NUCLEOTIDE SEQUENCE</scope>
    <source>
        <strain evidence="7">FN9</strain>
    </source>
</reference>
<dbReference type="SUPFAM" id="SSF48264">
    <property type="entry name" value="Cytochrome P450"/>
    <property type="match status" value="1"/>
</dbReference>
<feature type="domain" description="Glucose-methanol-choline oxidoreductase N-terminal" evidence="6">
    <location>
        <begin position="303"/>
        <end position="317"/>
    </location>
</feature>
<dbReference type="PROSITE" id="PS00623">
    <property type="entry name" value="GMC_OXRED_1"/>
    <property type="match status" value="1"/>
</dbReference>
<evidence type="ECO:0000259" key="5">
    <source>
        <dbReference type="PROSITE" id="PS00623"/>
    </source>
</evidence>
<evidence type="ECO:0000259" key="6">
    <source>
        <dbReference type="PROSITE" id="PS00624"/>
    </source>
</evidence>
<evidence type="ECO:0000256" key="1">
    <source>
        <dbReference type="ARBA" id="ARBA00010790"/>
    </source>
</evidence>
<dbReference type="GO" id="GO:0005506">
    <property type="term" value="F:iron ion binding"/>
    <property type="evidence" value="ECO:0007669"/>
    <property type="project" value="InterPro"/>
</dbReference>
<dbReference type="Gene3D" id="1.10.630.10">
    <property type="entry name" value="Cytochrome P450"/>
    <property type="match status" value="1"/>
</dbReference>
<evidence type="ECO:0000256" key="3">
    <source>
        <dbReference type="SAM" id="MobiDB-lite"/>
    </source>
</evidence>
<dbReference type="GO" id="GO:0050660">
    <property type="term" value="F:flavin adenine dinucleotide binding"/>
    <property type="evidence" value="ECO:0007669"/>
    <property type="project" value="InterPro"/>
</dbReference>
<name>A0A4E9DQB0_GIBZA</name>
<dbReference type="InterPro" id="IPR012132">
    <property type="entry name" value="GMC_OxRdtase"/>
</dbReference>
<dbReference type="PROSITE" id="PS00624">
    <property type="entry name" value="GMC_OXRED_2"/>
    <property type="match status" value="1"/>
</dbReference>
<dbReference type="InterPro" id="IPR001128">
    <property type="entry name" value="Cyt_P450"/>
</dbReference>
<dbReference type="GO" id="GO:0004497">
    <property type="term" value="F:monooxygenase activity"/>
    <property type="evidence" value="ECO:0007669"/>
    <property type="project" value="InterPro"/>
</dbReference>
<dbReference type="GO" id="GO:0016705">
    <property type="term" value="F:oxidoreductase activity, acting on paired donors, with incorporation or reduction of molecular oxygen"/>
    <property type="evidence" value="ECO:0007669"/>
    <property type="project" value="InterPro"/>
</dbReference>
<feature type="chain" id="PRO_5026297808" description="Glucose-methanol-choline oxidoreductase N-terminal domain-containing protein" evidence="4">
    <location>
        <begin position="21"/>
        <end position="1350"/>
    </location>
</feature>
<evidence type="ECO:0000313" key="7">
    <source>
        <dbReference type="EMBL" id="VIO55101.1"/>
    </source>
</evidence>
<dbReference type="Gene3D" id="3.30.560.10">
    <property type="entry name" value="Glucose Oxidase, domain 3"/>
    <property type="match status" value="1"/>
</dbReference>
<dbReference type="PANTHER" id="PTHR11552:SF115">
    <property type="entry name" value="DEHYDROGENASE XPTC-RELATED"/>
    <property type="match status" value="1"/>
</dbReference>
<dbReference type="GO" id="GO:0020037">
    <property type="term" value="F:heme binding"/>
    <property type="evidence" value="ECO:0007669"/>
    <property type="project" value="InterPro"/>
</dbReference>
<dbReference type="Gene3D" id="3.50.50.60">
    <property type="entry name" value="FAD/NAD(P)-binding domain"/>
    <property type="match status" value="1"/>
</dbReference>
<dbReference type="SUPFAM" id="SSF54373">
    <property type="entry name" value="FAD-linked reductases, C-terminal domain"/>
    <property type="match status" value="1"/>
</dbReference>
<dbReference type="InterPro" id="IPR000172">
    <property type="entry name" value="GMC_OxRdtase_N"/>
</dbReference>
<protein>
    <recommendedName>
        <fullName evidence="5 6">Glucose-methanol-choline oxidoreductase N-terminal domain-containing protein</fullName>
    </recommendedName>
</protein>
<dbReference type="Pfam" id="PF05199">
    <property type="entry name" value="GMC_oxred_C"/>
    <property type="match status" value="1"/>
</dbReference>
<dbReference type="SUPFAM" id="SSF51905">
    <property type="entry name" value="FAD/NAD(P)-binding domain"/>
    <property type="match status" value="1"/>
</dbReference>
<dbReference type="EMBL" id="CAAKMV010000111">
    <property type="protein sequence ID" value="VIO55101.1"/>
    <property type="molecule type" value="Genomic_DNA"/>
</dbReference>
<feature type="signal peptide" evidence="4">
    <location>
        <begin position="1"/>
        <end position="20"/>
    </location>
</feature>
<accession>A0A4E9DQB0</accession>
<keyword evidence="2" id="KW-0285">Flavoprotein</keyword>
<dbReference type="Pfam" id="PF00067">
    <property type="entry name" value="p450"/>
    <property type="match status" value="1"/>
</dbReference>
<keyword evidence="2" id="KW-0274">FAD</keyword>
<gene>
    <name evidence="7" type="ORF">FUG_LOCUS145288</name>
</gene>